<keyword evidence="2" id="KW-1185">Reference proteome</keyword>
<evidence type="ECO:0000313" key="2">
    <source>
        <dbReference type="Proteomes" id="UP000681794"/>
    </source>
</evidence>
<accession>A0ACD1E323</accession>
<gene>
    <name evidence="1" type="ORF">KM842_14330</name>
</gene>
<sequence>MTADTLSVPVPVRPTRSGWSTTHPRDRVRGGAGAGRASRPLVEDRETAPVWMRVVGVVVLVAGAALTTAVLAWPGDAPETALLVPGLTGVVVGVLLLVARAGFTVTEDAVVLHFRPLPPRRIARRRIAAVRVTEADAGTYGGVGLRIGRRRRALVLTPGPGLEITDDAGRTTFVRSDRPVDAVRVLEAERSDRGE</sequence>
<name>A0ACD1E323_9MICO</name>
<organism evidence="1 2">
    <name type="scientific">Curtobacterium aetherium</name>
    <dbReference type="NCBI Taxonomy" id="2841594"/>
    <lineage>
        <taxon>Bacteria</taxon>
        <taxon>Bacillati</taxon>
        <taxon>Actinomycetota</taxon>
        <taxon>Actinomycetes</taxon>
        <taxon>Micrococcales</taxon>
        <taxon>Microbacteriaceae</taxon>
        <taxon>Curtobacterium</taxon>
    </lineage>
</organism>
<evidence type="ECO:0000313" key="1">
    <source>
        <dbReference type="EMBL" id="QWS33393.1"/>
    </source>
</evidence>
<protein>
    <submittedName>
        <fullName evidence="1">Uncharacterized protein</fullName>
    </submittedName>
</protein>
<proteinExistence type="predicted"/>
<dbReference type="Proteomes" id="UP000681794">
    <property type="component" value="Chromosome"/>
</dbReference>
<reference evidence="1" key="1">
    <citation type="submission" date="2021-06" db="EMBL/GenBank/DDBJ databases">
        <authorList>
            <person name="Ellington A.J."/>
            <person name="Bryan N.C."/>
            <person name="Christner B.C."/>
            <person name="Reisch C.R."/>
        </authorList>
    </citation>
    <scope>NUCLEOTIDE SEQUENCE</scope>
    <source>
        <strain evidence="1">L6-1</strain>
    </source>
</reference>
<dbReference type="EMBL" id="CP076544">
    <property type="protein sequence ID" value="QWS33393.1"/>
    <property type="molecule type" value="Genomic_DNA"/>
</dbReference>